<sequence length="124" mass="14408">MATRLVDLPGHRQEDDFQECRKAIEQVRRVLPVSERWTCRVLVQHRSTQRRRPKDDAEEQRLTADIVALAKETDAPCSKRLEIHLAVYVCKWVADLLDGMTTLGRKPSHPLERHHTPLTPQTPR</sequence>
<dbReference type="Proteomes" id="UP000218272">
    <property type="component" value="Chromosome SCLO_1"/>
</dbReference>
<keyword evidence="3" id="KW-1185">Reference proteome</keyword>
<dbReference type="OrthoDB" id="9809060at2"/>
<gene>
    <name evidence="2" type="ORF">SCLO_1010920</name>
</gene>
<organism evidence="2 3">
    <name type="scientific">Sphingobium cloacae</name>
    <dbReference type="NCBI Taxonomy" id="120107"/>
    <lineage>
        <taxon>Bacteria</taxon>
        <taxon>Pseudomonadati</taxon>
        <taxon>Pseudomonadota</taxon>
        <taxon>Alphaproteobacteria</taxon>
        <taxon>Sphingomonadales</taxon>
        <taxon>Sphingomonadaceae</taxon>
        <taxon>Sphingobium</taxon>
    </lineage>
</organism>
<name>A0A1E1F0Z9_9SPHN</name>
<reference evidence="2 3" key="1">
    <citation type="submission" date="2016-10" db="EMBL/GenBank/DDBJ databases">
        <title>Complete Genome Sequence of the Nonylphenol-Degrading Bacterium Sphingobium cloacae JCM 10874T.</title>
        <authorList>
            <person name="Ootsuka M."/>
            <person name="Nishizawa T."/>
            <person name="Ohta H."/>
        </authorList>
    </citation>
    <scope>NUCLEOTIDE SEQUENCE [LARGE SCALE GENOMIC DNA]</scope>
    <source>
        <strain evidence="2 3">JCM 10874</strain>
    </source>
</reference>
<dbReference type="KEGG" id="sclo:SCLO_1010920"/>
<evidence type="ECO:0000313" key="3">
    <source>
        <dbReference type="Proteomes" id="UP000218272"/>
    </source>
</evidence>
<dbReference type="AlphaFoldDB" id="A0A1E1F0Z9"/>
<protein>
    <submittedName>
        <fullName evidence="2">Uncharacterized protein</fullName>
    </submittedName>
</protein>
<proteinExistence type="predicted"/>
<dbReference type="EMBL" id="AP017655">
    <property type="protein sequence ID" value="BAV64132.1"/>
    <property type="molecule type" value="Genomic_DNA"/>
</dbReference>
<accession>A0A1E1F0Z9</accession>
<feature type="region of interest" description="Disordered" evidence="1">
    <location>
        <begin position="103"/>
        <end position="124"/>
    </location>
</feature>
<evidence type="ECO:0000313" key="2">
    <source>
        <dbReference type="EMBL" id="BAV64132.1"/>
    </source>
</evidence>
<evidence type="ECO:0000256" key="1">
    <source>
        <dbReference type="SAM" id="MobiDB-lite"/>
    </source>
</evidence>